<dbReference type="InterPro" id="IPR050131">
    <property type="entry name" value="Peptidase_S8_subtilisin-like"/>
</dbReference>
<dbReference type="GO" id="GO:0005615">
    <property type="term" value="C:extracellular space"/>
    <property type="evidence" value="ECO:0007669"/>
    <property type="project" value="TreeGrafter"/>
</dbReference>
<dbReference type="InterPro" id="IPR023827">
    <property type="entry name" value="Peptidase_S8_Asp-AS"/>
</dbReference>
<dbReference type="PROSITE" id="PS00136">
    <property type="entry name" value="SUBTILASE_ASP"/>
    <property type="match status" value="1"/>
</dbReference>
<name>A0A1W0E6R4_9MICR</name>
<evidence type="ECO:0000256" key="4">
    <source>
        <dbReference type="ARBA" id="ARBA00022825"/>
    </source>
</evidence>
<comment type="caution">
    <text evidence="8">The sequence shown here is derived from an EMBL/GenBank/DDBJ whole genome shotgun (WGS) entry which is preliminary data.</text>
</comment>
<dbReference type="AlphaFoldDB" id="A0A1W0E6R4"/>
<dbReference type="Gene3D" id="3.40.50.200">
    <property type="entry name" value="Peptidase S8/S53 domain"/>
    <property type="match status" value="1"/>
</dbReference>
<comment type="similarity">
    <text evidence="1 5 6">Belongs to the peptidase S8 family.</text>
</comment>
<evidence type="ECO:0000313" key="9">
    <source>
        <dbReference type="Proteomes" id="UP000192758"/>
    </source>
</evidence>
<sequence length="411" mass="46507">MNFKNIFWNSYLTYNVIIQGNKNIFEVLDMYRITDFKVLDEIKVEECALSLYKLNLNRKNANKITSDKNVFVEENNVVNAFDYPKSNQLSVLTNFHNKKQAVFEKQKSNNIFLKEKTKHWNLSLISGVKNIKYNLSTKFNDVIIYILDTGIDKTHDEFKNAQIEGFNILKNNKNYHDDNGHGTHVAGIIAGKTTGVLSNFAKLKILKVLDKNGKGEMFDLYKALLIIVKDKVKKKESHFVVNISIAGKRENLLNKLINIIANKFNIHFVTAAGNSNKNSCRFSPGSSCASITVGAIDKNCQIPDFNNNGNCVDIYAPGDKITSANFQHNKIFGYFSFPSLFYPKHIKMSGTSMAAPHVSGVVAFYLLLAKFSPLELKNKIIKDSETITANDIKINVVSLRKIIKRLESNKL</sequence>
<evidence type="ECO:0000256" key="2">
    <source>
        <dbReference type="ARBA" id="ARBA00022670"/>
    </source>
</evidence>
<dbReference type="GO" id="GO:0004252">
    <property type="term" value="F:serine-type endopeptidase activity"/>
    <property type="evidence" value="ECO:0007669"/>
    <property type="project" value="UniProtKB-UniRule"/>
</dbReference>
<dbReference type="PANTHER" id="PTHR43806">
    <property type="entry name" value="PEPTIDASE S8"/>
    <property type="match status" value="1"/>
</dbReference>
<gene>
    <name evidence="8" type="primary">psp3</name>
    <name evidence="8" type="ORF">EHP00_967</name>
</gene>
<dbReference type="VEuPathDB" id="MicrosporidiaDB:EHP00_967"/>
<feature type="active site" description="Charge relay system" evidence="5">
    <location>
        <position position="181"/>
    </location>
</feature>
<keyword evidence="3 5" id="KW-0378">Hydrolase</keyword>
<organism evidence="8 9">
    <name type="scientific">Ecytonucleospora hepatopenaei</name>
    <dbReference type="NCBI Taxonomy" id="646526"/>
    <lineage>
        <taxon>Eukaryota</taxon>
        <taxon>Fungi</taxon>
        <taxon>Fungi incertae sedis</taxon>
        <taxon>Microsporidia</taxon>
        <taxon>Enterocytozoonidae</taxon>
        <taxon>Ecytonucleospora</taxon>
    </lineage>
</organism>
<feature type="active site" description="Charge relay system" evidence="5">
    <location>
        <position position="148"/>
    </location>
</feature>
<accession>A0A1W0E6R4</accession>
<dbReference type="PROSITE" id="PS00138">
    <property type="entry name" value="SUBTILASE_SER"/>
    <property type="match status" value="1"/>
</dbReference>
<keyword evidence="2 5" id="KW-0645">Protease</keyword>
<dbReference type="STRING" id="646526.A0A1W0E6R4"/>
<keyword evidence="9" id="KW-1185">Reference proteome</keyword>
<dbReference type="InterPro" id="IPR000209">
    <property type="entry name" value="Peptidase_S8/S53_dom"/>
</dbReference>
<dbReference type="CDD" id="cd04077">
    <property type="entry name" value="Peptidases_S8_PCSK9_ProteinaseK_like"/>
    <property type="match status" value="1"/>
</dbReference>
<protein>
    <submittedName>
        <fullName evidence="8">Psp3</fullName>
    </submittedName>
</protein>
<dbReference type="Proteomes" id="UP000192758">
    <property type="component" value="Unassembled WGS sequence"/>
</dbReference>
<dbReference type="PANTHER" id="PTHR43806:SF11">
    <property type="entry name" value="CEREVISIN-RELATED"/>
    <property type="match status" value="1"/>
</dbReference>
<evidence type="ECO:0000313" key="8">
    <source>
        <dbReference type="EMBL" id="OQS54918.1"/>
    </source>
</evidence>
<dbReference type="PRINTS" id="PR00723">
    <property type="entry name" value="SUBTILISIN"/>
</dbReference>
<evidence type="ECO:0000256" key="1">
    <source>
        <dbReference type="ARBA" id="ARBA00011073"/>
    </source>
</evidence>
<evidence type="ECO:0000256" key="3">
    <source>
        <dbReference type="ARBA" id="ARBA00022801"/>
    </source>
</evidence>
<dbReference type="InterPro" id="IPR022398">
    <property type="entry name" value="Peptidase_S8_His-AS"/>
</dbReference>
<keyword evidence="4 5" id="KW-0720">Serine protease</keyword>
<dbReference type="OrthoDB" id="206201at2759"/>
<evidence type="ECO:0000256" key="5">
    <source>
        <dbReference type="PROSITE-ProRule" id="PRU01240"/>
    </source>
</evidence>
<dbReference type="InterPro" id="IPR036852">
    <property type="entry name" value="Peptidase_S8/S53_dom_sf"/>
</dbReference>
<evidence type="ECO:0000259" key="7">
    <source>
        <dbReference type="Pfam" id="PF00082"/>
    </source>
</evidence>
<dbReference type="SUPFAM" id="SSF52743">
    <property type="entry name" value="Subtilisin-like"/>
    <property type="match status" value="1"/>
</dbReference>
<dbReference type="PROSITE" id="PS00137">
    <property type="entry name" value="SUBTILASE_HIS"/>
    <property type="match status" value="1"/>
</dbReference>
<dbReference type="GO" id="GO:0006508">
    <property type="term" value="P:proteolysis"/>
    <property type="evidence" value="ECO:0007669"/>
    <property type="project" value="UniProtKB-KW"/>
</dbReference>
<dbReference type="PROSITE" id="PS51892">
    <property type="entry name" value="SUBTILASE"/>
    <property type="match status" value="1"/>
</dbReference>
<dbReference type="InterPro" id="IPR034193">
    <property type="entry name" value="PCSK9_ProteinaseK-like"/>
</dbReference>
<proteinExistence type="inferred from homology"/>
<dbReference type="EMBL" id="MNPJ01000015">
    <property type="protein sequence ID" value="OQS54918.1"/>
    <property type="molecule type" value="Genomic_DNA"/>
</dbReference>
<dbReference type="InterPro" id="IPR015500">
    <property type="entry name" value="Peptidase_S8_subtilisin-rel"/>
</dbReference>
<feature type="domain" description="Peptidase S8/S53" evidence="7">
    <location>
        <begin position="141"/>
        <end position="384"/>
    </location>
</feature>
<evidence type="ECO:0000256" key="6">
    <source>
        <dbReference type="RuleBase" id="RU003355"/>
    </source>
</evidence>
<feature type="active site" description="Charge relay system" evidence="5">
    <location>
        <position position="352"/>
    </location>
</feature>
<dbReference type="Pfam" id="PF00082">
    <property type="entry name" value="Peptidase_S8"/>
    <property type="match status" value="1"/>
</dbReference>
<dbReference type="InterPro" id="IPR023828">
    <property type="entry name" value="Peptidase_S8_Ser-AS"/>
</dbReference>
<reference evidence="8 9" key="1">
    <citation type="journal article" date="2017" name="Environ. Microbiol.">
        <title>Decay of the glycolytic pathway and adaptation to intranuclear parasitism within Enterocytozoonidae microsporidia.</title>
        <authorList>
            <person name="Wiredu Boakye D."/>
            <person name="Jaroenlak P."/>
            <person name="Prachumwat A."/>
            <person name="Williams T.A."/>
            <person name="Bateman K.S."/>
            <person name="Itsathitphaisarn O."/>
            <person name="Sritunyalucksana K."/>
            <person name="Paszkiewicz K.H."/>
            <person name="Moore K.A."/>
            <person name="Stentiford G.D."/>
            <person name="Williams B.A."/>
        </authorList>
    </citation>
    <scope>NUCLEOTIDE SEQUENCE [LARGE SCALE GENOMIC DNA]</scope>
    <source>
        <strain evidence="8 9">TH1</strain>
    </source>
</reference>